<dbReference type="AlphaFoldDB" id="A0AAP7A2Y0"/>
<sequence>MFRKHFGLTSLCLILIVATIILSYQQFHFRQDPKVYSFTIETPDLRIKNIEFVVYPGSNSVYVSDHDLEIIGEDKQFSSVAYGISIHGKMILSLSQANDPFTLSDASNGKLTYTSRNLIRDVKVRTDDEINIEIVYKANGVTTNKVSTVKLTNIIKPFSTTGDNNNIIHL</sequence>
<gene>
    <name evidence="1" type="ORF">HMI46_22695</name>
</gene>
<comment type="caution">
    <text evidence="1">The sequence shown here is derived from an EMBL/GenBank/DDBJ whole genome shotgun (WGS) entry which is preliminary data.</text>
</comment>
<evidence type="ECO:0000313" key="1">
    <source>
        <dbReference type="EMBL" id="NOJ73340.1"/>
    </source>
</evidence>
<proteinExistence type="predicted"/>
<evidence type="ECO:0000313" key="2">
    <source>
        <dbReference type="Proteomes" id="UP000552038"/>
    </source>
</evidence>
<reference evidence="1 2" key="1">
    <citation type="submission" date="2020-05" db="EMBL/GenBank/DDBJ databases">
        <title>Whole genome sequencing and identification of novel metabolites from Paenibacillus alvei strain JR949.</title>
        <authorList>
            <person name="Rajendhran J."/>
            <person name="Sree Pranav P."/>
            <person name="Mahalakshmi B."/>
            <person name="Karthikeyan R."/>
        </authorList>
    </citation>
    <scope>NUCLEOTIDE SEQUENCE [LARGE SCALE GENOMIC DNA]</scope>
    <source>
        <strain evidence="1 2">JR949</strain>
    </source>
</reference>
<name>A0AAP7A2Y0_PAEAL</name>
<dbReference type="Proteomes" id="UP000552038">
    <property type="component" value="Unassembled WGS sequence"/>
</dbReference>
<organism evidence="1 2">
    <name type="scientific">Paenibacillus alvei</name>
    <name type="common">Bacillus alvei</name>
    <dbReference type="NCBI Taxonomy" id="44250"/>
    <lineage>
        <taxon>Bacteria</taxon>
        <taxon>Bacillati</taxon>
        <taxon>Bacillota</taxon>
        <taxon>Bacilli</taxon>
        <taxon>Bacillales</taxon>
        <taxon>Paenibacillaceae</taxon>
        <taxon>Paenibacillus</taxon>
    </lineage>
</organism>
<protein>
    <submittedName>
        <fullName evidence="1">Uncharacterized protein</fullName>
    </submittedName>
</protein>
<accession>A0AAP7A2Y0</accession>
<dbReference type="EMBL" id="JABFOR010000042">
    <property type="protein sequence ID" value="NOJ73340.1"/>
    <property type="molecule type" value="Genomic_DNA"/>
</dbReference>
<dbReference type="RefSeq" id="WP_171418991.1">
    <property type="nucleotide sequence ID" value="NZ_JABFOR010000042.1"/>
</dbReference>